<keyword evidence="1" id="KW-0812">Transmembrane</keyword>
<sequence>MEKHGRRSPIGAAQWAAVAALWALALYGMTAKPAPRLETAQLTACR</sequence>
<reference evidence="2" key="1">
    <citation type="submission" date="2020-02" db="EMBL/GenBank/DDBJ databases">
        <authorList>
            <person name="Gao J."/>
            <person name="Sun J."/>
        </authorList>
    </citation>
    <scope>NUCLEOTIDE SEQUENCE</scope>
    <source>
        <strain evidence="2">602-2</strain>
    </source>
</reference>
<proteinExistence type="predicted"/>
<protein>
    <submittedName>
        <fullName evidence="2">Uncharacterized protein</fullName>
    </submittedName>
</protein>
<comment type="caution">
    <text evidence="2">The sequence shown here is derived from an EMBL/GenBank/DDBJ whole genome shotgun (WGS) entry which is preliminary data.</text>
</comment>
<evidence type="ECO:0000256" key="1">
    <source>
        <dbReference type="SAM" id="Phobius"/>
    </source>
</evidence>
<accession>A0A6G4R297</accession>
<gene>
    <name evidence="2" type="ORF">G5B46_19735</name>
</gene>
<dbReference type="AlphaFoldDB" id="A0A6G4R297"/>
<keyword evidence="1" id="KW-0472">Membrane</keyword>
<keyword evidence="1" id="KW-1133">Transmembrane helix</keyword>
<name>A0A6G4R297_9CAUL</name>
<feature type="transmembrane region" description="Helical" evidence="1">
    <location>
        <begin position="12"/>
        <end position="29"/>
    </location>
</feature>
<evidence type="ECO:0000313" key="2">
    <source>
        <dbReference type="EMBL" id="NGM51847.1"/>
    </source>
</evidence>
<organism evidence="2">
    <name type="scientific">Caulobacter sp. 602-2</name>
    <dbReference type="NCBI Taxonomy" id="2710887"/>
    <lineage>
        <taxon>Bacteria</taxon>
        <taxon>Pseudomonadati</taxon>
        <taxon>Pseudomonadota</taxon>
        <taxon>Alphaproteobacteria</taxon>
        <taxon>Caulobacterales</taxon>
        <taxon>Caulobacteraceae</taxon>
        <taxon>Caulobacter</taxon>
    </lineage>
</organism>
<dbReference type="RefSeq" id="WP_165261689.1">
    <property type="nucleotide sequence ID" value="NZ_JAAKGT010000011.1"/>
</dbReference>
<dbReference type="EMBL" id="JAAKGT010000011">
    <property type="protein sequence ID" value="NGM51847.1"/>
    <property type="molecule type" value="Genomic_DNA"/>
</dbReference>